<protein>
    <submittedName>
        <fullName evidence="1">Uncharacterized protein</fullName>
    </submittedName>
</protein>
<proteinExistence type="predicted"/>
<name>A0A2V5HNJ5_ASPV1</name>
<organism evidence="1 2">
    <name type="scientific">Aspergillus violaceofuscus (strain CBS 115571)</name>
    <dbReference type="NCBI Taxonomy" id="1450538"/>
    <lineage>
        <taxon>Eukaryota</taxon>
        <taxon>Fungi</taxon>
        <taxon>Dikarya</taxon>
        <taxon>Ascomycota</taxon>
        <taxon>Pezizomycotina</taxon>
        <taxon>Eurotiomycetes</taxon>
        <taxon>Eurotiomycetidae</taxon>
        <taxon>Eurotiales</taxon>
        <taxon>Aspergillaceae</taxon>
        <taxon>Aspergillus</taxon>
    </lineage>
</organism>
<gene>
    <name evidence="1" type="ORF">BO99DRAFT_54947</name>
</gene>
<accession>A0A2V5HNJ5</accession>
<sequence length="111" mass="12438">MLALLVYPASCQLPATTTTTTTITTTGQARNNPSRRPRWCRTVETASASLDLTPCPRSHSINFGRFPRPRITALGGHNCLGSVENIYRPSIRIFRPPHYTLQTWHFTVVQS</sequence>
<evidence type="ECO:0000313" key="1">
    <source>
        <dbReference type="EMBL" id="PYI13527.1"/>
    </source>
</evidence>
<dbReference type="Proteomes" id="UP000249829">
    <property type="component" value="Unassembled WGS sequence"/>
</dbReference>
<reference evidence="1 2" key="1">
    <citation type="submission" date="2018-02" db="EMBL/GenBank/DDBJ databases">
        <title>The genomes of Aspergillus section Nigri reveals drivers in fungal speciation.</title>
        <authorList>
            <consortium name="DOE Joint Genome Institute"/>
            <person name="Vesth T.C."/>
            <person name="Nybo J."/>
            <person name="Theobald S."/>
            <person name="Brandl J."/>
            <person name="Frisvad J.C."/>
            <person name="Nielsen K.F."/>
            <person name="Lyhne E.K."/>
            <person name="Kogle M.E."/>
            <person name="Kuo A."/>
            <person name="Riley R."/>
            <person name="Clum A."/>
            <person name="Nolan M."/>
            <person name="Lipzen A."/>
            <person name="Salamov A."/>
            <person name="Henrissat B."/>
            <person name="Wiebenga A."/>
            <person name="De vries R.P."/>
            <person name="Grigoriev I.V."/>
            <person name="Mortensen U.H."/>
            <person name="Andersen M.R."/>
            <person name="Baker S.E."/>
        </authorList>
    </citation>
    <scope>NUCLEOTIDE SEQUENCE [LARGE SCALE GENOMIC DNA]</scope>
    <source>
        <strain evidence="1 2">CBS 115571</strain>
    </source>
</reference>
<evidence type="ECO:0000313" key="2">
    <source>
        <dbReference type="Proteomes" id="UP000249829"/>
    </source>
</evidence>
<dbReference type="AlphaFoldDB" id="A0A2V5HNJ5"/>
<keyword evidence="2" id="KW-1185">Reference proteome</keyword>
<dbReference type="EMBL" id="KZ825240">
    <property type="protein sequence ID" value="PYI13527.1"/>
    <property type="molecule type" value="Genomic_DNA"/>
</dbReference>